<keyword evidence="1" id="KW-0812">Transmembrane</keyword>
<organism evidence="2 3">
    <name type="scientific">Neotoma lepida</name>
    <name type="common">Desert woodrat</name>
    <dbReference type="NCBI Taxonomy" id="56216"/>
    <lineage>
        <taxon>Eukaryota</taxon>
        <taxon>Metazoa</taxon>
        <taxon>Chordata</taxon>
        <taxon>Craniata</taxon>
        <taxon>Vertebrata</taxon>
        <taxon>Euteleostomi</taxon>
        <taxon>Mammalia</taxon>
        <taxon>Eutheria</taxon>
        <taxon>Euarchontoglires</taxon>
        <taxon>Glires</taxon>
        <taxon>Rodentia</taxon>
        <taxon>Myomorpha</taxon>
        <taxon>Muroidea</taxon>
        <taxon>Cricetidae</taxon>
        <taxon>Neotominae</taxon>
        <taxon>Neotoma</taxon>
    </lineage>
</organism>
<evidence type="ECO:0000313" key="2">
    <source>
        <dbReference type="EMBL" id="OBS71157.1"/>
    </source>
</evidence>
<accession>A0A1A6H0L6</accession>
<keyword evidence="3" id="KW-1185">Reference proteome</keyword>
<reference evidence="2 3" key="1">
    <citation type="submission" date="2016-06" db="EMBL/GenBank/DDBJ databases">
        <title>The Draft Genome Sequence and Annotation of the Desert Woodrat Neotoma lepida.</title>
        <authorList>
            <person name="Campbell M."/>
            <person name="Oakeson K.F."/>
            <person name="Yandell M."/>
            <person name="Halpert J.R."/>
            <person name="Dearing D."/>
        </authorList>
    </citation>
    <scope>NUCLEOTIDE SEQUENCE [LARGE SCALE GENOMIC DNA]</scope>
    <source>
        <strain evidence="2">417</strain>
        <tissue evidence="2">Liver</tissue>
    </source>
</reference>
<dbReference type="PANTHER" id="PTHR16270">
    <property type="entry name" value="HYPOTHETICAL LOC287798"/>
    <property type="match status" value="1"/>
</dbReference>
<protein>
    <submittedName>
        <fullName evidence="2">Uncharacterized protein</fullName>
    </submittedName>
</protein>
<dbReference type="OrthoDB" id="8921675at2759"/>
<name>A0A1A6H0L6_NEOLE</name>
<evidence type="ECO:0000256" key="1">
    <source>
        <dbReference type="SAM" id="Phobius"/>
    </source>
</evidence>
<dbReference type="AlphaFoldDB" id="A0A1A6H0L6"/>
<sequence length="91" mass="9856">MRLLGAMHKGWVRCSTTVKKSGVGGLTMLFAGYFFLCCSWSFKQMSKPSSSSCSAGASSNEHVRATEGVTKTTAEWSLHLDWGTEGAMENL</sequence>
<dbReference type="STRING" id="56216.A0A1A6H0L6"/>
<gene>
    <name evidence="2" type="ORF">A6R68_00281</name>
</gene>
<dbReference type="PANTHER" id="PTHR16270:SF5">
    <property type="entry name" value="HYPOTHETICAL LOC287798"/>
    <property type="match status" value="1"/>
</dbReference>
<comment type="caution">
    <text evidence="2">The sequence shown here is derived from an EMBL/GenBank/DDBJ whole genome shotgun (WGS) entry which is preliminary data.</text>
</comment>
<dbReference type="InterPro" id="IPR037694">
    <property type="entry name" value="MTNAP1"/>
</dbReference>
<proteinExistence type="predicted"/>
<evidence type="ECO:0000313" key="3">
    <source>
        <dbReference type="Proteomes" id="UP000092124"/>
    </source>
</evidence>
<dbReference type="Proteomes" id="UP000092124">
    <property type="component" value="Unassembled WGS sequence"/>
</dbReference>
<feature type="transmembrane region" description="Helical" evidence="1">
    <location>
        <begin position="21"/>
        <end position="42"/>
    </location>
</feature>
<keyword evidence="1" id="KW-0472">Membrane</keyword>
<dbReference type="EMBL" id="LZPO01064411">
    <property type="protein sequence ID" value="OBS71157.1"/>
    <property type="molecule type" value="Genomic_DNA"/>
</dbReference>
<keyword evidence="1" id="KW-1133">Transmembrane helix</keyword>